<feature type="transmembrane region" description="Helical" evidence="1">
    <location>
        <begin position="20"/>
        <end position="45"/>
    </location>
</feature>
<evidence type="ECO:0000313" key="2">
    <source>
        <dbReference type="EMBL" id="KJL48015.1"/>
    </source>
</evidence>
<protein>
    <submittedName>
        <fullName evidence="2">Uncharacterized protein</fullName>
    </submittedName>
</protein>
<gene>
    <name evidence="2" type="ORF">RS84_01644</name>
</gene>
<feature type="transmembrane region" description="Helical" evidence="1">
    <location>
        <begin position="51"/>
        <end position="74"/>
    </location>
</feature>
<proteinExistence type="predicted"/>
<dbReference type="OrthoDB" id="4966104at2"/>
<keyword evidence="1" id="KW-1133">Transmembrane helix</keyword>
<dbReference type="RefSeq" id="WP_052676281.1">
    <property type="nucleotide sequence ID" value="NZ_JYJB01000008.1"/>
</dbReference>
<dbReference type="AlphaFoldDB" id="A0A0M2HSW8"/>
<dbReference type="Proteomes" id="UP000033900">
    <property type="component" value="Unassembled WGS sequence"/>
</dbReference>
<keyword evidence="3" id="KW-1185">Reference proteome</keyword>
<organism evidence="2 3">
    <name type="scientific">Microbacterium hydrocarbonoxydans</name>
    <dbReference type="NCBI Taxonomy" id="273678"/>
    <lineage>
        <taxon>Bacteria</taxon>
        <taxon>Bacillati</taxon>
        <taxon>Actinomycetota</taxon>
        <taxon>Actinomycetes</taxon>
        <taxon>Micrococcales</taxon>
        <taxon>Microbacteriaceae</taxon>
        <taxon>Microbacterium</taxon>
    </lineage>
</organism>
<dbReference type="PATRIC" id="fig|273678.4.peg.1643"/>
<dbReference type="EMBL" id="JYJB01000008">
    <property type="protein sequence ID" value="KJL48015.1"/>
    <property type="molecule type" value="Genomic_DNA"/>
</dbReference>
<evidence type="ECO:0000256" key="1">
    <source>
        <dbReference type="SAM" id="Phobius"/>
    </source>
</evidence>
<accession>A0A0M2HSW8</accession>
<evidence type="ECO:0000313" key="3">
    <source>
        <dbReference type="Proteomes" id="UP000033900"/>
    </source>
</evidence>
<dbReference type="STRING" id="273678.RS84_01644"/>
<keyword evidence="1" id="KW-0472">Membrane</keyword>
<name>A0A0M2HSW8_9MICO</name>
<comment type="caution">
    <text evidence="2">The sequence shown here is derived from an EMBL/GenBank/DDBJ whole genome shotgun (WGS) entry which is preliminary data.</text>
</comment>
<feature type="transmembrane region" description="Helical" evidence="1">
    <location>
        <begin position="150"/>
        <end position="171"/>
    </location>
</feature>
<keyword evidence="1" id="KW-0812">Transmembrane</keyword>
<reference evidence="2 3" key="1">
    <citation type="submission" date="2015-02" db="EMBL/GenBank/DDBJ databases">
        <title>Draft genome sequences of ten Microbacterium spp. with emphasis on heavy metal contaminated environments.</title>
        <authorList>
            <person name="Corretto E."/>
        </authorList>
    </citation>
    <scope>NUCLEOTIDE SEQUENCE [LARGE SCALE GENOMIC DNA]</scope>
    <source>
        <strain evidence="2 3">SA35</strain>
    </source>
</reference>
<sequence>MLGSDASASRASTTGGLSMIIWRGWGILAFIYAAVAMMLFLGLASALVPDAALPFTAAIGLLGAAAATWFTGIAMNRTAPQRKIDAWAQGRRAQLDELVATGQFSLGPGQPQPRSLDEARLMADAVLAHEVEQTKKAYNVHTLFFIPMQYLAFAWAGIAVIVVIAGLVSALR</sequence>